<organism evidence="1 2">
    <name type="scientific">Saprolegnia diclina (strain VS20)</name>
    <dbReference type="NCBI Taxonomy" id="1156394"/>
    <lineage>
        <taxon>Eukaryota</taxon>
        <taxon>Sar</taxon>
        <taxon>Stramenopiles</taxon>
        <taxon>Oomycota</taxon>
        <taxon>Saprolegniomycetes</taxon>
        <taxon>Saprolegniales</taxon>
        <taxon>Saprolegniaceae</taxon>
        <taxon>Saprolegnia</taxon>
    </lineage>
</organism>
<dbReference type="EMBL" id="JH767174">
    <property type="protein sequence ID" value="EQC30602.1"/>
    <property type="molecule type" value="Genomic_DNA"/>
</dbReference>
<evidence type="ECO:0000313" key="2">
    <source>
        <dbReference type="Proteomes" id="UP000030762"/>
    </source>
</evidence>
<dbReference type="RefSeq" id="XP_008615928.1">
    <property type="nucleotide sequence ID" value="XM_008617706.1"/>
</dbReference>
<dbReference type="InParanoid" id="T0RL06"/>
<dbReference type="SUPFAM" id="SSF50370">
    <property type="entry name" value="Ricin B-like lectins"/>
    <property type="match status" value="1"/>
</dbReference>
<dbReference type="InterPro" id="IPR013761">
    <property type="entry name" value="SAM/pointed_sf"/>
</dbReference>
<dbReference type="AlphaFoldDB" id="T0RL06"/>
<accession>T0RL06</accession>
<protein>
    <recommendedName>
        <fullName evidence="3">SAM domain-containing protein</fullName>
    </recommendedName>
</protein>
<dbReference type="VEuPathDB" id="FungiDB:SDRG_11657"/>
<evidence type="ECO:0000313" key="1">
    <source>
        <dbReference type="EMBL" id="EQC30602.1"/>
    </source>
</evidence>
<keyword evidence="2" id="KW-1185">Reference proteome</keyword>
<name>T0RL06_SAPDV</name>
<dbReference type="SUPFAM" id="SSF47769">
    <property type="entry name" value="SAM/Pointed domain"/>
    <property type="match status" value="1"/>
</dbReference>
<dbReference type="Gene3D" id="2.80.10.50">
    <property type="match status" value="1"/>
</dbReference>
<dbReference type="CDD" id="cd09487">
    <property type="entry name" value="SAM_superfamily"/>
    <property type="match status" value="1"/>
</dbReference>
<gene>
    <name evidence="1" type="ORF">SDRG_11657</name>
</gene>
<dbReference type="Proteomes" id="UP000030762">
    <property type="component" value="Unassembled WGS sequence"/>
</dbReference>
<reference evidence="1 2" key="1">
    <citation type="submission" date="2012-04" db="EMBL/GenBank/DDBJ databases">
        <title>The Genome Sequence of Saprolegnia declina VS20.</title>
        <authorList>
            <consortium name="The Broad Institute Genome Sequencing Platform"/>
            <person name="Russ C."/>
            <person name="Nusbaum C."/>
            <person name="Tyler B."/>
            <person name="van West P."/>
            <person name="Dieguez-Uribeondo J."/>
            <person name="de Bruijn I."/>
            <person name="Tripathy S."/>
            <person name="Jiang R."/>
            <person name="Young S.K."/>
            <person name="Zeng Q."/>
            <person name="Gargeya S."/>
            <person name="Fitzgerald M."/>
            <person name="Haas B."/>
            <person name="Abouelleil A."/>
            <person name="Alvarado L."/>
            <person name="Arachchi H.M."/>
            <person name="Berlin A."/>
            <person name="Chapman S.B."/>
            <person name="Goldberg J."/>
            <person name="Griggs A."/>
            <person name="Gujja S."/>
            <person name="Hansen M."/>
            <person name="Howarth C."/>
            <person name="Imamovic A."/>
            <person name="Larimer J."/>
            <person name="McCowen C."/>
            <person name="Montmayeur A."/>
            <person name="Murphy C."/>
            <person name="Neiman D."/>
            <person name="Pearson M."/>
            <person name="Priest M."/>
            <person name="Roberts A."/>
            <person name="Saif S."/>
            <person name="Shea T."/>
            <person name="Sisk P."/>
            <person name="Sykes S."/>
            <person name="Wortman J."/>
            <person name="Nusbaum C."/>
            <person name="Birren B."/>
        </authorList>
    </citation>
    <scope>NUCLEOTIDE SEQUENCE [LARGE SCALE GENOMIC DNA]</scope>
    <source>
        <strain evidence="1 2">VS20</strain>
    </source>
</reference>
<dbReference type="GeneID" id="19952384"/>
<dbReference type="InterPro" id="IPR035992">
    <property type="entry name" value="Ricin_B-like_lectins"/>
</dbReference>
<sequence>MQTAHGAIPFLLQSAMSETQCVYVGAGPFDPPRLVDMTAVEGSQGEWLFDGKRLRPKILATHAIYLDAVRLGSQPAQEWCWTGKLFISVLFPTACIQLNVVTSPLPASTRCVLGDVRAGKYPPQEWTMVFLIQDTVVTPKTGIVPLTSLSTMQVYQLLSALEFDQYKQRLWKASINGHALACCATVDELVELGIDLKLKARSLWQSLQSFQAAGVPVALFEHAPRPKCAYRFQSVKHPALCLQLQSGTGASRNGDRCILGTTKATLFPAQAWIFEGKLIYSAKDKAKCIHLNEHGKTFNGDICHLWEVERKKPWANQEWLFDGKLIRSVKDPTKCIRLQSGDKPHVGAGDFCHLWDIVYDGPFPAQEWTLVRDEHVRVD</sequence>
<dbReference type="Gene3D" id="1.10.150.50">
    <property type="entry name" value="Transcription Factor, Ets-1"/>
    <property type="match status" value="1"/>
</dbReference>
<proteinExistence type="predicted"/>
<evidence type="ECO:0008006" key="3">
    <source>
        <dbReference type="Google" id="ProtNLM"/>
    </source>
</evidence>